<comment type="subcellular location">
    <subcellularLocation>
        <location evidence="1 14">Cell membrane</location>
        <topology evidence="1 14">Multi-pass membrane protein</topology>
    </subcellularLocation>
</comment>
<evidence type="ECO:0000256" key="9">
    <source>
        <dbReference type="ARBA" id="ARBA00023136"/>
    </source>
</evidence>
<dbReference type="Pfam" id="PF02673">
    <property type="entry name" value="BacA"/>
    <property type="match status" value="1"/>
</dbReference>
<reference evidence="15 16" key="1">
    <citation type="journal article" date="2016" name="Nat. Commun.">
        <title>Thousands of microbial genomes shed light on interconnected biogeochemical processes in an aquifer system.</title>
        <authorList>
            <person name="Anantharaman K."/>
            <person name="Brown C.T."/>
            <person name="Hug L.A."/>
            <person name="Sharon I."/>
            <person name="Castelle C.J."/>
            <person name="Probst A.J."/>
            <person name="Thomas B.C."/>
            <person name="Singh A."/>
            <person name="Wilkins M.J."/>
            <person name="Karaoz U."/>
            <person name="Brodie E.L."/>
            <person name="Williams K.H."/>
            <person name="Hubbard S.S."/>
            <person name="Banfield J.F."/>
        </authorList>
    </citation>
    <scope>NUCLEOTIDE SEQUENCE [LARGE SCALE GENOMIC DNA]</scope>
</reference>
<sequence length="256" mass="28855">MTLFHSIILGLVEGFTEFLPISSTAHLILTGKILGLAQNEFNTFFEVFIQSGAILAVLLVFFKKIMVDQALIKKTFVSFIPTALIGFLLHDIIKTVFFDSLQLITFSLFFIGIIFLVIEKKVKNNHKTIKKMSYREAIIIGLFQSFAVVPGVSRAGIVIISMLLLGYKREDSVYYTFILAIPTILAASALDFIKLDWNILTIDKSILILAGTLVSFFSALICIKWFISYVENKTMKIFGLYRIALAVVILFFLLLK</sequence>
<accession>A0A1F7IPG8</accession>
<feature type="transmembrane region" description="Helical" evidence="14">
    <location>
        <begin position="173"/>
        <end position="193"/>
    </location>
</feature>
<evidence type="ECO:0000256" key="6">
    <source>
        <dbReference type="ARBA" id="ARBA00022692"/>
    </source>
</evidence>
<evidence type="ECO:0000256" key="11">
    <source>
        <dbReference type="ARBA" id="ARBA00032707"/>
    </source>
</evidence>
<dbReference type="PANTHER" id="PTHR30622:SF3">
    <property type="entry name" value="UNDECAPRENYL-DIPHOSPHATASE"/>
    <property type="match status" value="1"/>
</dbReference>
<dbReference type="EMBL" id="MGAK01000004">
    <property type="protein sequence ID" value="OGK45255.1"/>
    <property type="molecule type" value="Genomic_DNA"/>
</dbReference>
<comment type="caution">
    <text evidence="15">The sequence shown here is derived from an EMBL/GenBank/DDBJ whole genome shotgun (WGS) entry which is preliminary data.</text>
</comment>
<evidence type="ECO:0000256" key="12">
    <source>
        <dbReference type="ARBA" id="ARBA00032932"/>
    </source>
</evidence>
<evidence type="ECO:0000256" key="8">
    <source>
        <dbReference type="ARBA" id="ARBA00022989"/>
    </source>
</evidence>
<keyword evidence="8 14" id="KW-1133">Transmembrane helix</keyword>
<dbReference type="EC" id="3.6.1.27" evidence="3 14"/>
<dbReference type="AlphaFoldDB" id="A0A1F7IPG8"/>
<evidence type="ECO:0000256" key="3">
    <source>
        <dbReference type="ARBA" id="ARBA00012374"/>
    </source>
</evidence>
<evidence type="ECO:0000256" key="13">
    <source>
        <dbReference type="ARBA" id="ARBA00047594"/>
    </source>
</evidence>
<evidence type="ECO:0000256" key="10">
    <source>
        <dbReference type="ARBA" id="ARBA00023251"/>
    </source>
</evidence>
<protein>
    <recommendedName>
        <fullName evidence="4 14">Undecaprenyl-diphosphatase</fullName>
        <ecNumber evidence="3 14">3.6.1.27</ecNumber>
    </recommendedName>
    <alternativeName>
        <fullName evidence="12 14">Bacitracin resistance protein</fullName>
    </alternativeName>
    <alternativeName>
        <fullName evidence="11 14">Undecaprenyl pyrophosphate phosphatase</fullName>
    </alternativeName>
</protein>
<dbReference type="GO" id="GO:0009252">
    <property type="term" value="P:peptidoglycan biosynthetic process"/>
    <property type="evidence" value="ECO:0007669"/>
    <property type="project" value="UniProtKB-KW"/>
</dbReference>
<keyword evidence="10 14" id="KW-0046">Antibiotic resistance</keyword>
<gene>
    <name evidence="14" type="primary">uppP</name>
    <name evidence="15" type="ORF">A2957_01450</name>
</gene>
<keyword evidence="7 14" id="KW-0378">Hydrolase</keyword>
<feature type="transmembrane region" description="Helical" evidence="14">
    <location>
        <begin position="239"/>
        <end position="255"/>
    </location>
</feature>
<keyword evidence="9 14" id="KW-0472">Membrane</keyword>
<keyword evidence="5 14" id="KW-1003">Cell membrane</keyword>
<feature type="transmembrane region" description="Helical" evidence="14">
    <location>
        <begin position="101"/>
        <end position="118"/>
    </location>
</feature>
<keyword evidence="14" id="KW-0573">Peptidoglycan synthesis</keyword>
<comment type="catalytic activity">
    <reaction evidence="13 14">
        <text>di-trans,octa-cis-undecaprenyl diphosphate + H2O = di-trans,octa-cis-undecaprenyl phosphate + phosphate + H(+)</text>
        <dbReference type="Rhea" id="RHEA:28094"/>
        <dbReference type="ChEBI" id="CHEBI:15377"/>
        <dbReference type="ChEBI" id="CHEBI:15378"/>
        <dbReference type="ChEBI" id="CHEBI:43474"/>
        <dbReference type="ChEBI" id="CHEBI:58405"/>
        <dbReference type="ChEBI" id="CHEBI:60392"/>
        <dbReference type="EC" id="3.6.1.27"/>
    </reaction>
</comment>
<feature type="transmembrane region" description="Helical" evidence="14">
    <location>
        <begin position="41"/>
        <end position="62"/>
    </location>
</feature>
<dbReference type="GO" id="GO:0005886">
    <property type="term" value="C:plasma membrane"/>
    <property type="evidence" value="ECO:0007669"/>
    <property type="project" value="UniProtKB-SubCell"/>
</dbReference>
<evidence type="ECO:0000313" key="15">
    <source>
        <dbReference type="EMBL" id="OGK45255.1"/>
    </source>
</evidence>
<organism evidence="15 16">
    <name type="scientific">Candidatus Roizmanbacteria bacterium RIFCSPLOWO2_01_FULL_38_11</name>
    <dbReference type="NCBI Taxonomy" id="1802060"/>
    <lineage>
        <taxon>Bacteria</taxon>
        <taxon>Candidatus Roizmaniibacteriota</taxon>
    </lineage>
</organism>
<evidence type="ECO:0000256" key="4">
    <source>
        <dbReference type="ARBA" id="ARBA00021581"/>
    </source>
</evidence>
<evidence type="ECO:0000313" key="16">
    <source>
        <dbReference type="Proteomes" id="UP000179072"/>
    </source>
</evidence>
<dbReference type="PANTHER" id="PTHR30622">
    <property type="entry name" value="UNDECAPRENYL-DIPHOSPHATASE"/>
    <property type="match status" value="1"/>
</dbReference>
<proteinExistence type="inferred from homology"/>
<dbReference type="HAMAP" id="MF_01006">
    <property type="entry name" value="Undec_diphosphatase"/>
    <property type="match status" value="1"/>
</dbReference>
<keyword evidence="14" id="KW-0133">Cell shape</keyword>
<feature type="transmembrane region" description="Helical" evidence="14">
    <location>
        <begin position="71"/>
        <end position="89"/>
    </location>
</feature>
<feature type="transmembrane region" description="Helical" evidence="14">
    <location>
        <begin position="139"/>
        <end position="167"/>
    </location>
</feature>
<feature type="transmembrane region" description="Helical" evidence="14">
    <location>
        <begin position="7"/>
        <end position="29"/>
    </location>
</feature>
<evidence type="ECO:0000256" key="7">
    <source>
        <dbReference type="ARBA" id="ARBA00022801"/>
    </source>
</evidence>
<keyword evidence="14" id="KW-0961">Cell wall biogenesis/degradation</keyword>
<feature type="transmembrane region" description="Helical" evidence="14">
    <location>
        <begin position="205"/>
        <end position="227"/>
    </location>
</feature>
<evidence type="ECO:0000256" key="5">
    <source>
        <dbReference type="ARBA" id="ARBA00022475"/>
    </source>
</evidence>
<dbReference type="InterPro" id="IPR003824">
    <property type="entry name" value="UppP"/>
</dbReference>
<dbReference type="GO" id="GO:0008360">
    <property type="term" value="P:regulation of cell shape"/>
    <property type="evidence" value="ECO:0007669"/>
    <property type="project" value="UniProtKB-KW"/>
</dbReference>
<comment type="function">
    <text evidence="14">Catalyzes the dephosphorylation of undecaprenyl diphosphate (UPP). Confers resistance to bacitracin.</text>
</comment>
<evidence type="ECO:0000256" key="1">
    <source>
        <dbReference type="ARBA" id="ARBA00004651"/>
    </source>
</evidence>
<comment type="miscellaneous">
    <text evidence="14">Bacitracin is thought to be involved in the inhibition of peptidoglycan synthesis by sequestering undecaprenyl diphosphate, thereby reducing the pool of lipid carrier available.</text>
</comment>
<dbReference type="GO" id="GO:0071555">
    <property type="term" value="P:cell wall organization"/>
    <property type="evidence" value="ECO:0007669"/>
    <property type="project" value="UniProtKB-KW"/>
</dbReference>
<dbReference type="Proteomes" id="UP000179072">
    <property type="component" value="Unassembled WGS sequence"/>
</dbReference>
<name>A0A1F7IPG8_9BACT</name>
<dbReference type="GO" id="GO:0050380">
    <property type="term" value="F:undecaprenyl-diphosphatase activity"/>
    <property type="evidence" value="ECO:0007669"/>
    <property type="project" value="UniProtKB-UniRule"/>
</dbReference>
<evidence type="ECO:0000256" key="14">
    <source>
        <dbReference type="HAMAP-Rule" id="MF_01006"/>
    </source>
</evidence>
<evidence type="ECO:0000256" key="2">
    <source>
        <dbReference type="ARBA" id="ARBA00010621"/>
    </source>
</evidence>
<keyword evidence="6 14" id="KW-0812">Transmembrane</keyword>
<dbReference type="GO" id="GO:0046677">
    <property type="term" value="P:response to antibiotic"/>
    <property type="evidence" value="ECO:0007669"/>
    <property type="project" value="UniProtKB-UniRule"/>
</dbReference>
<comment type="similarity">
    <text evidence="2 14">Belongs to the UppP family.</text>
</comment>
<dbReference type="STRING" id="1802060.A2957_01450"/>